<dbReference type="PANTHER" id="PTHR11079:SF179">
    <property type="entry name" value="TRNA(ADENINE(34)) DEAMINASE, CHLOROPLASTIC"/>
    <property type="match status" value="1"/>
</dbReference>
<dbReference type="RefSeq" id="WP_320501906.1">
    <property type="nucleotide sequence ID" value="NZ_JAXCLX010000003.1"/>
</dbReference>
<keyword evidence="5 7" id="KW-0862">Zinc</keyword>
<evidence type="ECO:0000256" key="7">
    <source>
        <dbReference type="HAMAP-Rule" id="MF_00972"/>
    </source>
</evidence>
<dbReference type="EMBL" id="JAXCLX010000003">
    <property type="protein sequence ID" value="MDY0873431.1"/>
    <property type="molecule type" value="Genomic_DNA"/>
</dbReference>
<dbReference type="PANTHER" id="PTHR11079">
    <property type="entry name" value="CYTOSINE DEAMINASE FAMILY MEMBER"/>
    <property type="match status" value="1"/>
</dbReference>
<comment type="similarity">
    <text evidence="1">Belongs to the cytidine and deoxycytidylate deaminase family. ADAT2 subfamily.</text>
</comment>
<evidence type="ECO:0000259" key="8">
    <source>
        <dbReference type="PROSITE" id="PS51747"/>
    </source>
</evidence>
<evidence type="ECO:0000256" key="4">
    <source>
        <dbReference type="ARBA" id="ARBA00022801"/>
    </source>
</evidence>
<feature type="binding site" evidence="7">
    <location>
        <position position="90"/>
    </location>
    <ligand>
        <name>Zn(2+)</name>
        <dbReference type="ChEBI" id="CHEBI:29105"/>
        <note>catalytic</note>
    </ligand>
</feature>
<gene>
    <name evidence="7" type="primary">tadA</name>
    <name evidence="9" type="ORF">SMD31_15940</name>
</gene>
<dbReference type="Proteomes" id="UP001271769">
    <property type="component" value="Unassembled WGS sequence"/>
</dbReference>
<evidence type="ECO:0000256" key="1">
    <source>
        <dbReference type="ARBA" id="ARBA00010669"/>
    </source>
</evidence>
<feature type="binding site" evidence="7">
    <location>
        <position position="93"/>
    </location>
    <ligand>
        <name>Zn(2+)</name>
        <dbReference type="ChEBI" id="CHEBI:29105"/>
        <note>catalytic</note>
    </ligand>
</feature>
<comment type="cofactor">
    <cofactor evidence="7">
        <name>Zn(2+)</name>
        <dbReference type="ChEBI" id="CHEBI:29105"/>
    </cofactor>
    <text evidence="7">Binds 1 zinc ion per subunit.</text>
</comment>
<dbReference type="EC" id="3.5.4.33" evidence="7"/>
<proteinExistence type="inferred from homology"/>
<name>A0ABU5E1J3_9PROT</name>
<sequence>MTEIHPHPPVNFMDLAFRQAEAAYEKGEVPIGAVLVDPASGEVLAADHNRVEERHDPTAHAEMLVIQAVATSRREKRLPFADLYVTLEPCPMCATAISFARLRRVIYGAPDPKGGGIDSGPRLYTLPTCHHRPQVIGGSGEDRSAELLRSFFKARR</sequence>
<dbReference type="HAMAP" id="MF_00972">
    <property type="entry name" value="tRNA_aden_deaminase"/>
    <property type="match status" value="1"/>
</dbReference>
<feature type="binding site" evidence="7">
    <location>
        <position position="60"/>
    </location>
    <ligand>
        <name>Zn(2+)</name>
        <dbReference type="ChEBI" id="CHEBI:29105"/>
        <note>catalytic</note>
    </ligand>
</feature>
<evidence type="ECO:0000313" key="9">
    <source>
        <dbReference type="EMBL" id="MDY0873431.1"/>
    </source>
</evidence>
<dbReference type="InterPro" id="IPR016193">
    <property type="entry name" value="Cytidine_deaminase-like"/>
</dbReference>
<dbReference type="Pfam" id="PF00383">
    <property type="entry name" value="dCMP_cyt_deam_1"/>
    <property type="match status" value="1"/>
</dbReference>
<keyword evidence="2 7" id="KW-0819">tRNA processing</keyword>
<feature type="active site" description="Proton donor" evidence="7">
    <location>
        <position position="62"/>
    </location>
</feature>
<dbReference type="InterPro" id="IPR016192">
    <property type="entry name" value="APOBEC/CMP_deaminase_Zn-bd"/>
</dbReference>
<comment type="subunit">
    <text evidence="7">Homodimer.</text>
</comment>
<dbReference type="SUPFAM" id="SSF53927">
    <property type="entry name" value="Cytidine deaminase-like"/>
    <property type="match status" value="1"/>
</dbReference>
<keyword evidence="3 7" id="KW-0479">Metal-binding</keyword>
<reference evidence="9 10" key="1">
    <citation type="journal article" date="2013" name="Antonie Van Leeuwenhoek">
        <title>Dongia rigui sp. nov., isolated from freshwater of a large wetland in Korea.</title>
        <authorList>
            <person name="Baik K.S."/>
            <person name="Hwang Y.M."/>
            <person name="Choi J.S."/>
            <person name="Kwon J."/>
            <person name="Seong C.N."/>
        </authorList>
    </citation>
    <scope>NUCLEOTIDE SEQUENCE [LARGE SCALE GENOMIC DNA]</scope>
    <source>
        <strain evidence="9 10">04SU4-P</strain>
    </source>
</reference>
<comment type="caution">
    <text evidence="9">The sequence shown here is derived from an EMBL/GenBank/DDBJ whole genome shotgun (WGS) entry which is preliminary data.</text>
</comment>
<evidence type="ECO:0000256" key="6">
    <source>
        <dbReference type="ARBA" id="ARBA00048045"/>
    </source>
</evidence>
<evidence type="ECO:0000256" key="3">
    <source>
        <dbReference type="ARBA" id="ARBA00022723"/>
    </source>
</evidence>
<accession>A0ABU5E1J3</accession>
<dbReference type="InterPro" id="IPR028883">
    <property type="entry name" value="tRNA_aden_deaminase"/>
</dbReference>
<evidence type="ECO:0000256" key="5">
    <source>
        <dbReference type="ARBA" id="ARBA00022833"/>
    </source>
</evidence>
<dbReference type="Gene3D" id="3.40.140.10">
    <property type="entry name" value="Cytidine Deaminase, domain 2"/>
    <property type="match status" value="1"/>
</dbReference>
<keyword evidence="10" id="KW-1185">Reference proteome</keyword>
<organism evidence="9 10">
    <name type="scientific">Dongia rigui</name>
    <dbReference type="NCBI Taxonomy" id="940149"/>
    <lineage>
        <taxon>Bacteria</taxon>
        <taxon>Pseudomonadati</taxon>
        <taxon>Pseudomonadota</taxon>
        <taxon>Alphaproteobacteria</taxon>
        <taxon>Rhodospirillales</taxon>
        <taxon>Dongiaceae</taxon>
        <taxon>Dongia</taxon>
    </lineage>
</organism>
<evidence type="ECO:0000313" key="10">
    <source>
        <dbReference type="Proteomes" id="UP001271769"/>
    </source>
</evidence>
<dbReference type="PROSITE" id="PS51747">
    <property type="entry name" value="CYT_DCMP_DEAMINASES_2"/>
    <property type="match status" value="1"/>
</dbReference>
<feature type="domain" description="CMP/dCMP-type deaminase" evidence="8">
    <location>
        <begin position="7"/>
        <end position="118"/>
    </location>
</feature>
<dbReference type="GO" id="GO:0052717">
    <property type="term" value="F:tRNA-specific adenosine-34 deaminase activity"/>
    <property type="evidence" value="ECO:0007669"/>
    <property type="project" value="UniProtKB-EC"/>
</dbReference>
<keyword evidence="4 7" id="KW-0378">Hydrolase</keyword>
<comment type="function">
    <text evidence="7">Catalyzes the deamination of adenosine to inosine at the wobble position 34 of tRNA(Arg2).</text>
</comment>
<protein>
    <recommendedName>
        <fullName evidence="7">tRNA-specific adenosine deaminase</fullName>
        <ecNumber evidence="7">3.5.4.33</ecNumber>
    </recommendedName>
</protein>
<dbReference type="InterPro" id="IPR002125">
    <property type="entry name" value="CMP_dCMP_dom"/>
</dbReference>
<dbReference type="CDD" id="cd01285">
    <property type="entry name" value="nucleoside_deaminase"/>
    <property type="match status" value="1"/>
</dbReference>
<evidence type="ECO:0000256" key="2">
    <source>
        <dbReference type="ARBA" id="ARBA00022694"/>
    </source>
</evidence>
<dbReference type="PROSITE" id="PS00903">
    <property type="entry name" value="CYT_DCMP_DEAMINASES_1"/>
    <property type="match status" value="1"/>
</dbReference>
<comment type="catalytic activity">
    <reaction evidence="6 7">
        <text>adenosine(34) in tRNA + H2O + H(+) = inosine(34) in tRNA + NH4(+)</text>
        <dbReference type="Rhea" id="RHEA:43168"/>
        <dbReference type="Rhea" id="RHEA-COMP:10373"/>
        <dbReference type="Rhea" id="RHEA-COMP:10374"/>
        <dbReference type="ChEBI" id="CHEBI:15377"/>
        <dbReference type="ChEBI" id="CHEBI:15378"/>
        <dbReference type="ChEBI" id="CHEBI:28938"/>
        <dbReference type="ChEBI" id="CHEBI:74411"/>
        <dbReference type="ChEBI" id="CHEBI:82852"/>
        <dbReference type="EC" id="3.5.4.33"/>
    </reaction>
</comment>